<feature type="transmembrane region" description="Helical" evidence="1">
    <location>
        <begin position="210"/>
        <end position="233"/>
    </location>
</feature>
<keyword evidence="1" id="KW-0472">Membrane</keyword>
<proteinExistence type="predicted"/>
<protein>
    <submittedName>
        <fullName evidence="2">Uncharacterized protein</fullName>
    </submittedName>
</protein>
<sequence length="321" mass="35355">MLAWPRNFESSFAVARPPRNSSFGRARRWRPWPVSRVLALPLAAFQLLAVFLPDLCSGLAGVLCGFVFGEALVLCCFSQALCGPLCSVSENLCLRARVSVRDVHEDDGALSRSMKDECTYVVSNSTTLSLDVGAPCMDDHDAGSPHCDRLTGMKGGFCVLADVNLACSQISCFGRLLSGFFAGSLAAVVMVLPLCLLSPVPCNRASSVELIDLFYLSIAAMEHMAICGCYFTSSLDKGLGWAMTWALPFLFWESLADSLGHFMNRIGSAVSPRCCRYTHCWHLECHLLVCRYCDVFVLLKLCCDLKNPMYSLELKWHSLWS</sequence>
<dbReference type="AlphaFoldDB" id="A0AAD3SVA6"/>
<dbReference type="Proteomes" id="UP001279734">
    <property type="component" value="Unassembled WGS sequence"/>
</dbReference>
<comment type="caution">
    <text evidence="2">The sequence shown here is derived from an EMBL/GenBank/DDBJ whole genome shotgun (WGS) entry which is preliminary data.</text>
</comment>
<keyword evidence="1" id="KW-1133">Transmembrane helix</keyword>
<organism evidence="2 3">
    <name type="scientific">Nepenthes gracilis</name>
    <name type="common">Slender pitcher plant</name>
    <dbReference type="NCBI Taxonomy" id="150966"/>
    <lineage>
        <taxon>Eukaryota</taxon>
        <taxon>Viridiplantae</taxon>
        <taxon>Streptophyta</taxon>
        <taxon>Embryophyta</taxon>
        <taxon>Tracheophyta</taxon>
        <taxon>Spermatophyta</taxon>
        <taxon>Magnoliopsida</taxon>
        <taxon>eudicotyledons</taxon>
        <taxon>Gunneridae</taxon>
        <taxon>Pentapetalae</taxon>
        <taxon>Caryophyllales</taxon>
        <taxon>Nepenthaceae</taxon>
        <taxon>Nepenthes</taxon>
    </lineage>
</organism>
<evidence type="ECO:0000313" key="3">
    <source>
        <dbReference type="Proteomes" id="UP001279734"/>
    </source>
</evidence>
<dbReference type="EMBL" id="BSYO01000018">
    <property type="protein sequence ID" value="GMH17722.1"/>
    <property type="molecule type" value="Genomic_DNA"/>
</dbReference>
<evidence type="ECO:0000313" key="2">
    <source>
        <dbReference type="EMBL" id="GMH17722.1"/>
    </source>
</evidence>
<gene>
    <name evidence="2" type="ORF">Nepgr_019563</name>
</gene>
<keyword evidence="1" id="KW-0812">Transmembrane</keyword>
<keyword evidence="3" id="KW-1185">Reference proteome</keyword>
<name>A0AAD3SVA6_NEPGR</name>
<evidence type="ECO:0000256" key="1">
    <source>
        <dbReference type="SAM" id="Phobius"/>
    </source>
</evidence>
<feature type="transmembrane region" description="Helical" evidence="1">
    <location>
        <begin position="176"/>
        <end position="198"/>
    </location>
</feature>
<reference evidence="2" key="1">
    <citation type="submission" date="2023-05" db="EMBL/GenBank/DDBJ databases">
        <title>Nepenthes gracilis genome sequencing.</title>
        <authorList>
            <person name="Fukushima K."/>
        </authorList>
    </citation>
    <scope>NUCLEOTIDE SEQUENCE</scope>
    <source>
        <strain evidence="2">SING2019-196</strain>
    </source>
</reference>
<accession>A0AAD3SVA6</accession>